<evidence type="ECO:0000313" key="2">
    <source>
        <dbReference type="Proteomes" id="UP001145114"/>
    </source>
</evidence>
<dbReference type="EMBL" id="JAMZIH010002778">
    <property type="protein sequence ID" value="KAJ1677228.1"/>
    <property type="molecule type" value="Genomic_DNA"/>
</dbReference>
<feature type="non-terminal residue" evidence="1">
    <location>
        <position position="303"/>
    </location>
</feature>
<reference evidence="1" key="1">
    <citation type="submission" date="2022-06" db="EMBL/GenBank/DDBJ databases">
        <title>Phylogenomic reconstructions and comparative analyses of Kickxellomycotina fungi.</title>
        <authorList>
            <person name="Reynolds N.K."/>
            <person name="Stajich J.E."/>
            <person name="Barry K."/>
            <person name="Grigoriev I.V."/>
            <person name="Crous P."/>
            <person name="Smith M.E."/>
        </authorList>
    </citation>
    <scope>NUCLEOTIDE SEQUENCE</scope>
    <source>
        <strain evidence="1">RSA 2271</strain>
    </source>
</reference>
<dbReference type="Proteomes" id="UP001145114">
    <property type="component" value="Unassembled WGS sequence"/>
</dbReference>
<comment type="caution">
    <text evidence="1">The sequence shown here is derived from an EMBL/GenBank/DDBJ whole genome shotgun (WGS) entry which is preliminary data.</text>
</comment>
<name>A0ACC1HQ22_9FUNG</name>
<proteinExistence type="predicted"/>
<evidence type="ECO:0000313" key="1">
    <source>
        <dbReference type="EMBL" id="KAJ1677228.1"/>
    </source>
</evidence>
<gene>
    <name evidence="1" type="primary">ORC5</name>
    <name evidence="1" type="ORF">EV182_006610</name>
</gene>
<sequence length="303" mass="34133">MNYIIENLAREFRGRDDEIYTLTSLIGDPRDASPPSIFIYGPSATGKTAIIKRLINEYNRQFPCPSITALDEHGCDQRLEGDTAGSWFAYVDCVECNTPRLVFERALNRWAGWQPSESNRYTSIAKCESSVDFVNRINQIAKCTPARASGVWEGDATRYLVLDHAERIRDLGPLFLSALARLNELVSEASATADARGQCSATYRGGGGSVCTIMISQVVWDKFRPRHGGAPDPLMVRFEDYSKQVVLDIVAQDCPQDEPLEFFLTFVDAVYEVFHRNCVNLNELRHLVALLYPRYVEPVYEGQ</sequence>
<protein>
    <submittedName>
        <fullName evidence="1">Origin recognition complex subunit 5</fullName>
    </submittedName>
</protein>
<organism evidence="1 2">
    <name type="scientific">Spiromyces aspiralis</name>
    <dbReference type="NCBI Taxonomy" id="68401"/>
    <lineage>
        <taxon>Eukaryota</taxon>
        <taxon>Fungi</taxon>
        <taxon>Fungi incertae sedis</taxon>
        <taxon>Zoopagomycota</taxon>
        <taxon>Kickxellomycotina</taxon>
        <taxon>Kickxellomycetes</taxon>
        <taxon>Kickxellales</taxon>
        <taxon>Kickxellaceae</taxon>
        <taxon>Spiromyces</taxon>
    </lineage>
</organism>
<keyword evidence="2" id="KW-1185">Reference proteome</keyword>
<accession>A0ACC1HQ22</accession>